<name>A0A3N4JXD5_9PEZI</name>
<sequence length="154" mass="17125">MEEHRSVDECGRKSATGKNGVNIVNGHLQKRHHTRGLEGWPKGKGLKYDPAKSQALPATFNPEPLVSGSKDEQAVNNRVSGVQPVASSVQRPKVVEKPRRKKPTTWRVQRRALAATGVIPRGFRGVEDSIPGFLVELHPLASRRLWFRLLNRVG</sequence>
<organism evidence="2 3">
    <name type="scientific">Choiromyces venosus 120613-1</name>
    <dbReference type="NCBI Taxonomy" id="1336337"/>
    <lineage>
        <taxon>Eukaryota</taxon>
        <taxon>Fungi</taxon>
        <taxon>Dikarya</taxon>
        <taxon>Ascomycota</taxon>
        <taxon>Pezizomycotina</taxon>
        <taxon>Pezizomycetes</taxon>
        <taxon>Pezizales</taxon>
        <taxon>Tuberaceae</taxon>
        <taxon>Choiromyces</taxon>
    </lineage>
</organism>
<evidence type="ECO:0000256" key="1">
    <source>
        <dbReference type="SAM" id="MobiDB-lite"/>
    </source>
</evidence>
<protein>
    <submittedName>
        <fullName evidence="2">Uncharacterized protein</fullName>
    </submittedName>
</protein>
<dbReference type="Proteomes" id="UP000276215">
    <property type="component" value="Unassembled WGS sequence"/>
</dbReference>
<feature type="compositionally biased region" description="Basic and acidic residues" evidence="1">
    <location>
        <begin position="1"/>
        <end position="12"/>
    </location>
</feature>
<feature type="region of interest" description="Disordered" evidence="1">
    <location>
        <begin position="81"/>
        <end position="105"/>
    </location>
</feature>
<reference evidence="2 3" key="1">
    <citation type="journal article" date="2018" name="Nat. Ecol. Evol.">
        <title>Pezizomycetes genomes reveal the molecular basis of ectomycorrhizal truffle lifestyle.</title>
        <authorList>
            <person name="Murat C."/>
            <person name="Payen T."/>
            <person name="Noel B."/>
            <person name="Kuo A."/>
            <person name="Morin E."/>
            <person name="Chen J."/>
            <person name="Kohler A."/>
            <person name="Krizsan K."/>
            <person name="Balestrini R."/>
            <person name="Da Silva C."/>
            <person name="Montanini B."/>
            <person name="Hainaut M."/>
            <person name="Levati E."/>
            <person name="Barry K.W."/>
            <person name="Belfiori B."/>
            <person name="Cichocki N."/>
            <person name="Clum A."/>
            <person name="Dockter R.B."/>
            <person name="Fauchery L."/>
            <person name="Guy J."/>
            <person name="Iotti M."/>
            <person name="Le Tacon F."/>
            <person name="Lindquist E.A."/>
            <person name="Lipzen A."/>
            <person name="Malagnac F."/>
            <person name="Mello A."/>
            <person name="Molinier V."/>
            <person name="Miyauchi S."/>
            <person name="Poulain J."/>
            <person name="Riccioni C."/>
            <person name="Rubini A."/>
            <person name="Sitrit Y."/>
            <person name="Splivallo R."/>
            <person name="Traeger S."/>
            <person name="Wang M."/>
            <person name="Zifcakova L."/>
            <person name="Wipf D."/>
            <person name="Zambonelli A."/>
            <person name="Paolocci F."/>
            <person name="Nowrousian M."/>
            <person name="Ottonello S."/>
            <person name="Baldrian P."/>
            <person name="Spatafora J.W."/>
            <person name="Henrissat B."/>
            <person name="Nagy L.G."/>
            <person name="Aury J.M."/>
            <person name="Wincker P."/>
            <person name="Grigoriev I.V."/>
            <person name="Bonfante P."/>
            <person name="Martin F.M."/>
        </authorList>
    </citation>
    <scope>NUCLEOTIDE SEQUENCE [LARGE SCALE GENOMIC DNA]</scope>
    <source>
        <strain evidence="2 3">120613-1</strain>
    </source>
</reference>
<proteinExistence type="predicted"/>
<evidence type="ECO:0000313" key="3">
    <source>
        <dbReference type="Proteomes" id="UP000276215"/>
    </source>
</evidence>
<accession>A0A3N4JXD5</accession>
<dbReference type="AlphaFoldDB" id="A0A3N4JXD5"/>
<feature type="region of interest" description="Disordered" evidence="1">
    <location>
        <begin position="1"/>
        <end position="50"/>
    </location>
</feature>
<gene>
    <name evidence="2" type="ORF">L873DRAFT_1787183</name>
</gene>
<dbReference type="EMBL" id="ML120364">
    <property type="protein sequence ID" value="RPB03023.1"/>
    <property type="molecule type" value="Genomic_DNA"/>
</dbReference>
<keyword evidence="3" id="KW-1185">Reference proteome</keyword>
<evidence type="ECO:0000313" key="2">
    <source>
        <dbReference type="EMBL" id="RPB03023.1"/>
    </source>
</evidence>